<keyword evidence="8" id="KW-0396">Initiation factor</keyword>
<keyword evidence="5" id="KW-0539">Nucleus</keyword>
<comment type="caution">
    <text evidence="8">The sequence shown here is derived from an EMBL/GenBank/DDBJ whole genome shotgun (WGS) entry which is preliminary data.</text>
</comment>
<dbReference type="InterPro" id="IPR006751">
    <property type="entry name" value="TAFII55_prot_cons_reg"/>
</dbReference>
<keyword evidence="3" id="KW-0805">Transcription regulation</keyword>
<feature type="region of interest" description="Disordered" evidence="6">
    <location>
        <begin position="1"/>
        <end position="108"/>
    </location>
</feature>
<feature type="compositionally biased region" description="Pro residues" evidence="6">
    <location>
        <begin position="46"/>
        <end position="63"/>
    </location>
</feature>
<feature type="compositionally biased region" description="Low complexity" evidence="6">
    <location>
        <begin position="17"/>
        <end position="36"/>
    </location>
</feature>
<dbReference type="STRING" id="1047168.A0A0F4GBU0"/>
<keyword evidence="4" id="KW-0804">Transcription</keyword>
<feature type="compositionally biased region" description="Acidic residues" evidence="6">
    <location>
        <begin position="452"/>
        <end position="479"/>
    </location>
</feature>
<dbReference type="Proteomes" id="UP000033647">
    <property type="component" value="Unassembled WGS sequence"/>
</dbReference>
<feature type="domain" description="TAFII55 protein conserved region" evidence="7">
    <location>
        <begin position="170"/>
        <end position="332"/>
    </location>
</feature>
<evidence type="ECO:0000313" key="8">
    <source>
        <dbReference type="EMBL" id="KJX94809.1"/>
    </source>
</evidence>
<comment type="subcellular location">
    <subcellularLocation>
        <location evidence="1">Nucleus</location>
    </subcellularLocation>
</comment>
<evidence type="ECO:0000256" key="5">
    <source>
        <dbReference type="ARBA" id="ARBA00023242"/>
    </source>
</evidence>
<dbReference type="InterPro" id="IPR037817">
    <property type="entry name" value="TAF7"/>
</dbReference>
<protein>
    <submittedName>
        <fullName evidence="8">Transcription initiation factor tfiid subunit 7 like protein</fullName>
    </submittedName>
</protein>
<gene>
    <name evidence="8" type="ORF">TI39_contig4159g00058</name>
</gene>
<dbReference type="EMBL" id="LAFY01004118">
    <property type="protein sequence ID" value="KJX94809.1"/>
    <property type="molecule type" value="Genomic_DNA"/>
</dbReference>
<dbReference type="PANTHER" id="PTHR12228:SF0">
    <property type="entry name" value="TATA-BOX BINDING PROTEIN ASSOCIATED FACTOR 7"/>
    <property type="match status" value="1"/>
</dbReference>
<evidence type="ECO:0000256" key="4">
    <source>
        <dbReference type="ARBA" id="ARBA00023163"/>
    </source>
</evidence>
<proteinExistence type="inferred from homology"/>
<evidence type="ECO:0000259" key="7">
    <source>
        <dbReference type="SMART" id="SM01370"/>
    </source>
</evidence>
<organism evidence="8 9">
    <name type="scientific">Zymoseptoria brevis</name>
    <dbReference type="NCBI Taxonomy" id="1047168"/>
    <lineage>
        <taxon>Eukaryota</taxon>
        <taxon>Fungi</taxon>
        <taxon>Dikarya</taxon>
        <taxon>Ascomycota</taxon>
        <taxon>Pezizomycotina</taxon>
        <taxon>Dothideomycetes</taxon>
        <taxon>Dothideomycetidae</taxon>
        <taxon>Mycosphaerellales</taxon>
        <taxon>Mycosphaerellaceae</taxon>
        <taxon>Zymoseptoria</taxon>
    </lineage>
</organism>
<feature type="region of interest" description="Disordered" evidence="6">
    <location>
        <begin position="342"/>
        <end position="387"/>
    </location>
</feature>
<keyword evidence="8" id="KW-0648">Protein biosynthesis</keyword>
<keyword evidence="9" id="KW-1185">Reference proteome</keyword>
<dbReference type="SMART" id="SM01370">
    <property type="entry name" value="TAFII55_N"/>
    <property type="match status" value="1"/>
</dbReference>
<accession>A0A0F4GBU0</accession>
<dbReference type="PANTHER" id="PTHR12228">
    <property type="entry name" value="TRANSCRIPTION INITIATION FACTOR TFIID 55 KD SUBUNIT-RELATED"/>
    <property type="match status" value="1"/>
</dbReference>
<dbReference type="GO" id="GO:0016251">
    <property type="term" value="F:RNA polymerase II general transcription initiation factor activity"/>
    <property type="evidence" value="ECO:0007669"/>
    <property type="project" value="TreeGrafter"/>
</dbReference>
<dbReference type="CDD" id="cd08047">
    <property type="entry name" value="TAF7"/>
    <property type="match status" value="1"/>
</dbReference>
<dbReference type="Pfam" id="PF04658">
    <property type="entry name" value="TAFII55_N"/>
    <property type="match status" value="1"/>
</dbReference>
<sequence length="549" mass="60216">MIKLKLGKGTASQAAGSTSQNAASSPSTAAPAQQPPVKLKLSVSQPPTPITQPPNAGFPPTDPPAKKKRAYVRKDPDSKKANGKKRAADDDTISPAPKRAASGPSRKISLKIPNNLLGEDGRGLAKIPLIKKRPSVPKFVELRARGKAPPRPKGVGYDSEDSDTEKDPAIQQALILRMEPGEDANYIREAIAEGKIGPHPSQGDAEVSLKFVEKTYRRAMIRVRGRMYGAVLVDLPCVVESMKSFDKKGWWKVADVTQMLLVLGRCGSEEEARSLPLPREVNKDTFQYAHGLTPPMHWVRKRRFRKRLNYTQVQNVEEEVAKLLEQDAQWELGGGKVVSETLSRMEMERSQEPQDYDFEDDEDAEGEVVDTVETDQYDMEVEDDEPDEDLEANLQAMFDDEEDAPVADLIPESPAPLADQAASRAAVESAMPSEAATPISTPAGEAAQTSASDDDEEDGSDEDSDDDDDADSMDAVDEDALAKAAEKAQQMEEVADLEREVERARQKVKAMTNQLLRQREVQKLAALEEDLRVKKGVFGLDDGEDSEEG</sequence>
<reference evidence="8 9" key="1">
    <citation type="submission" date="2015-03" db="EMBL/GenBank/DDBJ databases">
        <title>RNA-seq based gene annotation and comparative genomics of four Zymoseptoria species reveal species-specific pathogenicity related genes and transposable element activity.</title>
        <authorList>
            <person name="Grandaubert J."/>
            <person name="Bhattacharyya A."/>
            <person name="Stukenbrock E.H."/>
        </authorList>
    </citation>
    <scope>NUCLEOTIDE SEQUENCE [LARGE SCALE GENOMIC DNA]</scope>
    <source>
        <strain evidence="8 9">Zb18110</strain>
    </source>
</reference>
<dbReference type="OrthoDB" id="153872at2759"/>
<evidence type="ECO:0000256" key="6">
    <source>
        <dbReference type="SAM" id="MobiDB-lite"/>
    </source>
</evidence>
<evidence type="ECO:0000256" key="3">
    <source>
        <dbReference type="ARBA" id="ARBA00023015"/>
    </source>
</evidence>
<name>A0A0F4GBU0_9PEZI</name>
<feature type="region of interest" description="Disordered" evidence="6">
    <location>
        <begin position="146"/>
        <end position="166"/>
    </location>
</feature>
<evidence type="ECO:0000256" key="2">
    <source>
        <dbReference type="ARBA" id="ARBA00009368"/>
    </source>
</evidence>
<dbReference type="GO" id="GO:0005669">
    <property type="term" value="C:transcription factor TFIID complex"/>
    <property type="evidence" value="ECO:0007669"/>
    <property type="project" value="InterPro"/>
</dbReference>
<feature type="compositionally biased region" description="Acidic residues" evidence="6">
    <location>
        <begin position="354"/>
        <end position="387"/>
    </location>
</feature>
<comment type="similarity">
    <text evidence="2">Belongs to the TAF7 family.</text>
</comment>
<feature type="region of interest" description="Disordered" evidence="6">
    <location>
        <begin position="416"/>
        <end position="495"/>
    </location>
</feature>
<dbReference type="GO" id="GO:0051123">
    <property type="term" value="P:RNA polymerase II preinitiation complex assembly"/>
    <property type="evidence" value="ECO:0007669"/>
    <property type="project" value="TreeGrafter"/>
</dbReference>
<feature type="compositionally biased region" description="Basic and acidic residues" evidence="6">
    <location>
        <begin position="480"/>
        <end position="495"/>
    </location>
</feature>
<dbReference type="GO" id="GO:0003743">
    <property type="term" value="F:translation initiation factor activity"/>
    <property type="evidence" value="ECO:0007669"/>
    <property type="project" value="UniProtKB-KW"/>
</dbReference>
<dbReference type="AlphaFoldDB" id="A0A0F4GBU0"/>
<evidence type="ECO:0000313" key="9">
    <source>
        <dbReference type="Proteomes" id="UP000033647"/>
    </source>
</evidence>
<evidence type="ECO:0000256" key="1">
    <source>
        <dbReference type="ARBA" id="ARBA00004123"/>
    </source>
</evidence>
<feature type="compositionally biased region" description="Basic and acidic residues" evidence="6">
    <location>
        <begin position="343"/>
        <end position="352"/>
    </location>
</feature>